<sequence>MKIKESLNVTFDETHPPSKTSPLVDADLDEEEAIKVTKKKNLENDIEGETLEVDKIVKIWESKNHPLDNVIGNLNLRTLRGCHSTSSSSFAFNHPSSSHHVDDDNDEEDEGTSRASTPSPTSYVNSLSNDVPQVFTNPPHDEQDMSTLFTNQTKIINRQVQMRDEHRSGLKLTGKGIKNLWKGKKK</sequence>
<feature type="region of interest" description="Disordered" evidence="1">
    <location>
        <begin position="1"/>
        <end position="25"/>
    </location>
</feature>
<reference evidence="2" key="1">
    <citation type="journal article" date="2022" name="Int. J. Mol. Sci.">
        <title>Draft Genome of Tanacetum Coccineum: Genomic Comparison of Closely Related Tanacetum-Family Plants.</title>
        <authorList>
            <person name="Yamashiro T."/>
            <person name="Shiraishi A."/>
            <person name="Nakayama K."/>
            <person name="Satake H."/>
        </authorList>
    </citation>
    <scope>NUCLEOTIDE SEQUENCE</scope>
</reference>
<feature type="compositionally biased region" description="Polar residues" evidence="1">
    <location>
        <begin position="7"/>
        <end position="21"/>
    </location>
</feature>
<reference evidence="2" key="2">
    <citation type="submission" date="2022-01" db="EMBL/GenBank/DDBJ databases">
        <authorList>
            <person name="Yamashiro T."/>
            <person name="Shiraishi A."/>
            <person name="Satake H."/>
            <person name="Nakayama K."/>
        </authorList>
    </citation>
    <scope>NUCLEOTIDE SEQUENCE</scope>
</reference>
<proteinExistence type="predicted"/>
<organism evidence="2 3">
    <name type="scientific">Tanacetum coccineum</name>
    <dbReference type="NCBI Taxonomy" id="301880"/>
    <lineage>
        <taxon>Eukaryota</taxon>
        <taxon>Viridiplantae</taxon>
        <taxon>Streptophyta</taxon>
        <taxon>Embryophyta</taxon>
        <taxon>Tracheophyta</taxon>
        <taxon>Spermatophyta</taxon>
        <taxon>Magnoliopsida</taxon>
        <taxon>eudicotyledons</taxon>
        <taxon>Gunneridae</taxon>
        <taxon>Pentapetalae</taxon>
        <taxon>asterids</taxon>
        <taxon>campanulids</taxon>
        <taxon>Asterales</taxon>
        <taxon>Asteraceae</taxon>
        <taxon>Asteroideae</taxon>
        <taxon>Anthemideae</taxon>
        <taxon>Anthemidinae</taxon>
        <taxon>Tanacetum</taxon>
    </lineage>
</organism>
<gene>
    <name evidence="2" type="ORF">Tco_1067769</name>
</gene>
<evidence type="ECO:0000313" key="2">
    <source>
        <dbReference type="EMBL" id="GJT86052.1"/>
    </source>
</evidence>
<name>A0ABQ5HFH2_9ASTR</name>
<keyword evidence="3" id="KW-1185">Reference proteome</keyword>
<dbReference type="Proteomes" id="UP001151760">
    <property type="component" value="Unassembled WGS sequence"/>
</dbReference>
<dbReference type="EMBL" id="BQNB010019509">
    <property type="protein sequence ID" value="GJT86052.1"/>
    <property type="molecule type" value="Genomic_DNA"/>
</dbReference>
<feature type="compositionally biased region" description="Polar residues" evidence="1">
    <location>
        <begin position="113"/>
        <end position="127"/>
    </location>
</feature>
<accession>A0ABQ5HFH2</accession>
<protein>
    <submittedName>
        <fullName evidence="2">Uncharacterized protein</fullName>
    </submittedName>
</protein>
<evidence type="ECO:0000256" key="1">
    <source>
        <dbReference type="SAM" id="MobiDB-lite"/>
    </source>
</evidence>
<evidence type="ECO:0000313" key="3">
    <source>
        <dbReference type="Proteomes" id="UP001151760"/>
    </source>
</evidence>
<comment type="caution">
    <text evidence="2">The sequence shown here is derived from an EMBL/GenBank/DDBJ whole genome shotgun (WGS) entry which is preliminary data.</text>
</comment>
<feature type="region of interest" description="Disordered" evidence="1">
    <location>
        <begin position="85"/>
        <end position="127"/>
    </location>
</feature>
<feature type="compositionally biased region" description="Low complexity" evidence="1">
    <location>
        <begin position="85"/>
        <end position="98"/>
    </location>
</feature>